<reference evidence="1 2" key="1">
    <citation type="submission" date="2016-04" db="EMBL/GenBank/DDBJ databases">
        <title>Complete genome sequence of natural rubber-degrading, novel Gram-negative bacterium, Rhizobacter gummiphilus strain NS21.</title>
        <authorList>
            <person name="Tabata M."/>
            <person name="Kasai D."/>
            <person name="Fukuda M."/>
        </authorList>
    </citation>
    <scope>NUCLEOTIDE SEQUENCE [LARGE SCALE GENOMIC DNA]</scope>
    <source>
        <strain evidence="1 2">NS21</strain>
    </source>
</reference>
<dbReference type="AlphaFoldDB" id="A0A1W6L4P6"/>
<dbReference type="PANTHER" id="PTHR33990:SF1">
    <property type="entry name" value="PROTEIN YJDN"/>
    <property type="match status" value="1"/>
</dbReference>
<dbReference type="KEGG" id="rgu:A4W93_03970"/>
<organism evidence="1 2">
    <name type="scientific">Piscinibacter gummiphilus</name>
    <dbReference type="NCBI Taxonomy" id="946333"/>
    <lineage>
        <taxon>Bacteria</taxon>
        <taxon>Pseudomonadati</taxon>
        <taxon>Pseudomonadota</taxon>
        <taxon>Betaproteobacteria</taxon>
        <taxon>Burkholderiales</taxon>
        <taxon>Sphaerotilaceae</taxon>
        <taxon>Piscinibacter</taxon>
    </lineage>
</organism>
<dbReference type="Pfam" id="PF06983">
    <property type="entry name" value="3-dmu-9_3-mt"/>
    <property type="match status" value="1"/>
</dbReference>
<dbReference type="Gene3D" id="3.10.180.10">
    <property type="entry name" value="2,3-Dihydroxybiphenyl 1,2-Dioxygenase, domain 1"/>
    <property type="match status" value="1"/>
</dbReference>
<dbReference type="RefSeq" id="WP_085749385.1">
    <property type="nucleotide sequence ID" value="NZ_BSPR01000002.1"/>
</dbReference>
<dbReference type="EMBL" id="CP015118">
    <property type="protein sequence ID" value="ARN19140.1"/>
    <property type="molecule type" value="Genomic_DNA"/>
</dbReference>
<dbReference type="InterPro" id="IPR029068">
    <property type="entry name" value="Glyas_Bleomycin-R_OHBP_Dase"/>
</dbReference>
<proteinExistence type="predicted"/>
<keyword evidence="2" id="KW-1185">Reference proteome</keyword>
<dbReference type="InterPro" id="IPR028973">
    <property type="entry name" value="PhnB-like"/>
</dbReference>
<dbReference type="SUPFAM" id="SSF54593">
    <property type="entry name" value="Glyoxalase/Bleomycin resistance protein/Dihydroxybiphenyl dioxygenase"/>
    <property type="match status" value="1"/>
</dbReference>
<evidence type="ECO:0000313" key="2">
    <source>
        <dbReference type="Proteomes" id="UP000193427"/>
    </source>
</evidence>
<dbReference type="STRING" id="946333.A4W93_03970"/>
<gene>
    <name evidence="1" type="ORF">A4W93_03970</name>
</gene>
<name>A0A1W6L4P6_9BURK</name>
<dbReference type="OrthoDB" id="9795306at2"/>
<accession>A0A1W6L4P6</accession>
<evidence type="ECO:0000313" key="1">
    <source>
        <dbReference type="EMBL" id="ARN19140.1"/>
    </source>
</evidence>
<sequence>MATTLDPYLTFNGNASEAMHFYAKVLGGKVEYEQKFDGSPGCQNMSKEHLQQTMHISVSLGNDHRLMASDSGGMPFHGRHGITLALMYESVEEGTRIFNALAEGGKVTMALEQTFWVERFGMLEDKYGTAWMMNCGKSMLPAQP</sequence>
<dbReference type="PANTHER" id="PTHR33990">
    <property type="entry name" value="PROTEIN YJDN-RELATED"/>
    <property type="match status" value="1"/>
</dbReference>
<protein>
    <submittedName>
        <fullName evidence="1">Uncharacterized protein</fullName>
    </submittedName>
</protein>
<dbReference type="CDD" id="cd06588">
    <property type="entry name" value="PhnB_like"/>
    <property type="match status" value="1"/>
</dbReference>
<dbReference type="Proteomes" id="UP000193427">
    <property type="component" value="Chromosome"/>
</dbReference>